<comment type="similarity">
    <text evidence="1">Belongs to the Fur family.</text>
</comment>
<dbReference type="GO" id="GO:0008270">
    <property type="term" value="F:zinc ion binding"/>
    <property type="evidence" value="ECO:0007669"/>
    <property type="project" value="TreeGrafter"/>
</dbReference>
<keyword evidence="2" id="KW-0678">Repressor</keyword>
<dbReference type="InterPro" id="IPR036390">
    <property type="entry name" value="WH_DNA-bd_sf"/>
</dbReference>
<name>A0A0F9X7Q4_9ZZZZ</name>
<dbReference type="Gene3D" id="3.30.1490.190">
    <property type="match status" value="1"/>
</dbReference>
<dbReference type="GO" id="GO:0045892">
    <property type="term" value="P:negative regulation of DNA-templated transcription"/>
    <property type="evidence" value="ECO:0007669"/>
    <property type="project" value="TreeGrafter"/>
</dbReference>
<dbReference type="AlphaFoldDB" id="A0A0F9X7Q4"/>
<evidence type="ECO:0000256" key="5">
    <source>
        <dbReference type="ARBA" id="ARBA00023125"/>
    </source>
</evidence>
<dbReference type="GO" id="GO:0003700">
    <property type="term" value="F:DNA-binding transcription factor activity"/>
    <property type="evidence" value="ECO:0007669"/>
    <property type="project" value="InterPro"/>
</dbReference>
<keyword evidence="4" id="KW-0805">Transcription regulation</keyword>
<evidence type="ECO:0000256" key="2">
    <source>
        <dbReference type="ARBA" id="ARBA00022491"/>
    </source>
</evidence>
<dbReference type="GO" id="GO:0000976">
    <property type="term" value="F:transcription cis-regulatory region binding"/>
    <property type="evidence" value="ECO:0007669"/>
    <property type="project" value="TreeGrafter"/>
</dbReference>
<evidence type="ECO:0000256" key="6">
    <source>
        <dbReference type="ARBA" id="ARBA00023163"/>
    </source>
</evidence>
<dbReference type="GO" id="GO:1900376">
    <property type="term" value="P:regulation of secondary metabolite biosynthetic process"/>
    <property type="evidence" value="ECO:0007669"/>
    <property type="project" value="TreeGrafter"/>
</dbReference>
<keyword evidence="3" id="KW-0862">Zinc</keyword>
<evidence type="ECO:0008006" key="8">
    <source>
        <dbReference type="Google" id="ProtNLM"/>
    </source>
</evidence>
<organism evidence="7">
    <name type="scientific">marine sediment metagenome</name>
    <dbReference type="NCBI Taxonomy" id="412755"/>
    <lineage>
        <taxon>unclassified sequences</taxon>
        <taxon>metagenomes</taxon>
        <taxon>ecological metagenomes</taxon>
    </lineage>
</organism>
<dbReference type="PANTHER" id="PTHR33202">
    <property type="entry name" value="ZINC UPTAKE REGULATION PROTEIN"/>
    <property type="match status" value="1"/>
</dbReference>
<evidence type="ECO:0000313" key="7">
    <source>
        <dbReference type="EMBL" id="KKN87618.1"/>
    </source>
</evidence>
<evidence type="ECO:0000256" key="1">
    <source>
        <dbReference type="ARBA" id="ARBA00007957"/>
    </source>
</evidence>
<dbReference type="EMBL" id="LAZR01000136">
    <property type="protein sequence ID" value="KKN87618.1"/>
    <property type="molecule type" value="Genomic_DNA"/>
</dbReference>
<dbReference type="InterPro" id="IPR036388">
    <property type="entry name" value="WH-like_DNA-bd_sf"/>
</dbReference>
<dbReference type="PANTHER" id="PTHR33202:SF7">
    <property type="entry name" value="FERRIC UPTAKE REGULATION PROTEIN"/>
    <property type="match status" value="1"/>
</dbReference>
<keyword evidence="5" id="KW-0238">DNA-binding</keyword>
<dbReference type="Pfam" id="PF01475">
    <property type="entry name" value="FUR"/>
    <property type="match status" value="1"/>
</dbReference>
<keyword evidence="6" id="KW-0804">Transcription</keyword>
<dbReference type="SUPFAM" id="SSF46785">
    <property type="entry name" value="Winged helix' DNA-binding domain"/>
    <property type="match status" value="1"/>
</dbReference>
<gene>
    <name evidence="7" type="ORF">LCGC14_0256640</name>
</gene>
<sequence>MVVRAKKPKEQVCRTTCQKQAILGYLKSVTSHPSAEDVYSVIRKKLPRISRATIYRILKDFKRRGEAQEIISKGVAHFDADISSHAHFICLNCDKIFDIFEDICNNCSMLKNKRTKVGKIESYKINFYGYCKNCQNK</sequence>
<protein>
    <recommendedName>
        <fullName evidence="8">Ferric uptake regulation protein</fullName>
    </recommendedName>
</protein>
<comment type="caution">
    <text evidence="7">The sequence shown here is derived from an EMBL/GenBank/DDBJ whole genome shotgun (WGS) entry which is preliminary data.</text>
</comment>
<evidence type="ECO:0000256" key="3">
    <source>
        <dbReference type="ARBA" id="ARBA00022833"/>
    </source>
</evidence>
<dbReference type="InterPro" id="IPR043135">
    <property type="entry name" value="Fur_C"/>
</dbReference>
<dbReference type="InterPro" id="IPR002481">
    <property type="entry name" value="FUR"/>
</dbReference>
<proteinExistence type="inferred from homology"/>
<evidence type="ECO:0000256" key="4">
    <source>
        <dbReference type="ARBA" id="ARBA00023015"/>
    </source>
</evidence>
<reference evidence="7" key="1">
    <citation type="journal article" date="2015" name="Nature">
        <title>Complex archaea that bridge the gap between prokaryotes and eukaryotes.</title>
        <authorList>
            <person name="Spang A."/>
            <person name="Saw J.H."/>
            <person name="Jorgensen S.L."/>
            <person name="Zaremba-Niedzwiedzka K."/>
            <person name="Martijn J."/>
            <person name="Lind A.E."/>
            <person name="van Eijk R."/>
            <person name="Schleper C."/>
            <person name="Guy L."/>
            <person name="Ettema T.J."/>
        </authorList>
    </citation>
    <scope>NUCLEOTIDE SEQUENCE</scope>
</reference>
<accession>A0A0F9X7Q4</accession>
<dbReference type="Gene3D" id="1.10.10.10">
    <property type="entry name" value="Winged helix-like DNA-binding domain superfamily/Winged helix DNA-binding domain"/>
    <property type="match status" value="1"/>
</dbReference>
<dbReference type="CDD" id="cd07153">
    <property type="entry name" value="Fur_like"/>
    <property type="match status" value="1"/>
</dbReference>